<evidence type="ECO:0000259" key="1">
    <source>
        <dbReference type="Pfam" id="PF04248"/>
    </source>
</evidence>
<dbReference type="PANTHER" id="PTHR34310">
    <property type="entry name" value="DUF427 DOMAIN PROTEIN (AFU_ORTHOLOGUE AFUA_3G02220)"/>
    <property type="match status" value="1"/>
</dbReference>
<dbReference type="Gene3D" id="2.170.150.40">
    <property type="entry name" value="Domain of unknown function (DUF427)"/>
    <property type="match status" value="1"/>
</dbReference>
<keyword evidence="3" id="KW-1185">Reference proteome</keyword>
<dbReference type="Pfam" id="PF04248">
    <property type="entry name" value="NTP_transf_9"/>
    <property type="match status" value="1"/>
</dbReference>
<evidence type="ECO:0000313" key="3">
    <source>
        <dbReference type="Proteomes" id="UP001500393"/>
    </source>
</evidence>
<name>A0ABP4PFV0_9ACTN</name>
<protein>
    <submittedName>
        <fullName evidence="2">DUF427 domain-containing protein</fullName>
    </submittedName>
</protein>
<proteinExistence type="predicted"/>
<gene>
    <name evidence="2" type="ORF">GCM10009789_37230</name>
</gene>
<dbReference type="InterPro" id="IPR007361">
    <property type="entry name" value="DUF427"/>
</dbReference>
<comment type="caution">
    <text evidence="2">The sequence shown here is derived from an EMBL/GenBank/DDBJ whole genome shotgun (WGS) entry which is preliminary data.</text>
</comment>
<organism evidence="2 3">
    <name type="scientific">Kribbella sancticallisti</name>
    <dbReference type="NCBI Taxonomy" id="460087"/>
    <lineage>
        <taxon>Bacteria</taxon>
        <taxon>Bacillati</taxon>
        <taxon>Actinomycetota</taxon>
        <taxon>Actinomycetes</taxon>
        <taxon>Propionibacteriales</taxon>
        <taxon>Kribbellaceae</taxon>
        <taxon>Kribbella</taxon>
    </lineage>
</organism>
<accession>A0ABP4PFV0</accession>
<dbReference type="Proteomes" id="UP001500393">
    <property type="component" value="Unassembled WGS sequence"/>
</dbReference>
<dbReference type="EMBL" id="BAAAOS010000020">
    <property type="protein sequence ID" value="GAA1580004.1"/>
    <property type="molecule type" value="Genomic_DNA"/>
</dbReference>
<dbReference type="RefSeq" id="WP_344215484.1">
    <property type="nucleotide sequence ID" value="NZ_BAAAOS010000020.1"/>
</dbReference>
<reference evidence="3" key="1">
    <citation type="journal article" date="2019" name="Int. J. Syst. Evol. Microbiol.">
        <title>The Global Catalogue of Microorganisms (GCM) 10K type strain sequencing project: providing services to taxonomists for standard genome sequencing and annotation.</title>
        <authorList>
            <consortium name="The Broad Institute Genomics Platform"/>
            <consortium name="The Broad Institute Genome Sequencing Center for Infectious Disease"/>
            <person name="Wu L."/>
            <person name="Ma J."/>
        </authorList>
    </citation>
    <scope>NUCLEOTIDE SEQUENCE [LARGE SCALE GENOMIC DNA]</scope>
    <source>
        <strain evidence="3">JCM 14969</strain>
    </source>
</reference>
<sequence>MSVRAVWNGAVLAESDKTVVVEGNHYFPPETLKREYFSRSSSKTVCPWKGLASYYTITVDGVTNPDAAWYYPHPSLLARKIKNRVAFWHGVEVIVDQPAGKGRGRR</sequence>
<dbReference type="PANTHER" id="PTHR34310:SF5">
    <property type="entry name" value="DUF427 DOMAIN PROTEIN (AFU_ORTHOLOGUE AFUA_3G02220)"/>
    <property type="match status" value="1"/>
</dbReference>
<feature type="domain" description="DUF427" evidence="1">
    <location>
        <begin position="3"/>
        <end position="89"/>
    </location>
</feature>
<evidence type="ECO:0000313" key="2">
    <source>
        <dbReference type="EMBL" id="GAA1580004.1"/>
    </source>
</evidence>
<dbReference type="InterPro" id="IPR038694">
    <property type="entry name" value="DUF427_sf"/>
</dbReference>